<dbReference type="EMBL" id="JAFKCS010000600">
    <property type="protein sequence ID" value="MBN7823318.1"/>
    <property type="molecule type" value="Genomic_DNA"/>
</dbReference>
<name>A0ABS3D1Q8_9ALTE</name>
<dbReference type="GO" id="GO:0003746">
    <property type="term" value="F:translation elongation factor activity"/>
    <property type="evidence" value="ECO:0007669"/>
    <property type="project" value="UniProtKB-KW"/>
</dbReference>
<dbReference type="InterPro" id="IPR009000">
    <property type="entry name" value="Transl_B-barrel_sf"/>
</dbReference>
<keyword evidence="1" id="KW-0648">Protein biosynthesis</keyword>
<feature type="non-terminal residue" evidence="1">
    <location>
        <position position="147"/>
    </location>
</feature>
<feature type="non-terminal residue" evidence="1">
    <location>
        <position position="1"/>
    </location>
</feature>
<dbReference type="PANTHER" id="PTHR43721">
    <property type="entry name" value="ELONGATION FACTOR TU-RELATED"/>
    <property type="match status" value="1"/>
</dbReference>
<dbReference type="PANTHER" id="PTHR43721:SF22">
    <property type="entry name" value="ELONGATION FACTOR TU, MITOCHONDRIAL"/>
    <property type="match status" value="1"/>
</dbReference>
<comment type="caution">
    <text evidence="1">The sequence shown here is derived from an EMBL/GenBank/DDBJ whole genome shotgun (WGS) entry which is preliminary data.</text>
</comment>
<dbReference type="InterPro" id="IPR027417">
    <property type="entry name" value="P-loop_NTPase"/>
</dbReference>
<evidence type="ECO:0000313" key="1">
    <source>
        <dbReference type="EMBL" id="MBN7823318.1"/>
    </source>
</evidence>
<keyword evidence="2" id="KW-1185">Reference proteome</keyword>
<organism evidence="1 2">
    <name type="scientific">Bowmanella yangjiangensis</name>
    <dbReference type="NCBI Taxonomy" id="2811230"/>
    <lineage>
        <taxon>Bacteria</taxon>
        <taxon>Pseudomonadati</taxon>
        <taxon>Pseudomonadota</taxon>
        <taxon>Gammaproteobacteria</taxon>
        <taxon>Alteromonadales</taxon>
        <taxon>Alteromonadaceae</taxon>
        <taxon>Bowmanella</taxon>
    </lineage>
</organism>
<dbReference type="SUPFAM" id="SSF50447">
    <property type="entry name" value="Translation proteins"/>
    <property type="match status" value="1"/>
</dbReference>
<sequence>LLGIRQALVVLSKADRVDAVRVQQVSEQVRDLLAPGPLAGAELLAVDSLSGQGIESLRQHLLAFAAAQAARSAQGYFRLPIDRAFSVDGAGVVVTGTAFAGQVALADELLLSPSGRRVRVRGLHAQNRRAERAVAGQRVALNLAGER</sequence>
<dbReference type="InterPro" id="IPR050055">
    <property type="entry name" value="EF-Tu_GTPase"/>
</dbReference>
<proteinExistence type="predicted"/>
<dbReference type="Gene3D" id="3.40.50.300">
    <property type="entry name" value="P-loop containing nucleotide triphosphate hydrolases"/>
    <property type="match status" value="1"/>
</dbReference>
<dbReference type="SUPFAM" id="SSF52540">
    <property type="entry name" value="P-loop containing nucleoside triphosphate hydrolases"/>
    <property type="match status" value="1"/>
</dbReference>
<dbReference type="Gene3D" id="2.40.30.10">
    <property type="entry name" value="Translation factors"/>
    <property type="match status" value="1"/>
</dbReference>
<dbReference type="Proteomes" id="UP000663992">
    <property type="component" value="Unassembled WGS sequence"/>
</dbReference>
<protein>
    <submittedName>
        <fullName evidence="1">Selenocysteine-specific translation elongation factor</fullName>
    </submittedName>
</protein>
<gene>
    <name evidence="1" type="ORF">J0A65_25860</name>
</gene>
<accession>A0ABS3D1Q8</accession>
<keyword evidence="1" id="KW-0251">Elongation factor</keyword>
<evidence type="ECO:0000313" key="2">
    <source>
        <dbReference type="Proteomes" id="UP000663992"/>
    </source>
</evidence>
<reference evidence="1 2" key="1">
    <citation type="submission" date="2021-03" db="EMBL/GenBank/DDBJ databases">
        <title>novel species isolated from a fishpond in China.</title>
        <authorList>
            <person name="Lu H."/>
            <person name="Cai Z."/>
        </authorList>
    </citation>
    <scope>NUCLEOTIDE SEQUENCE [LARGE SCALE GENOMIC DNA]</scope>
    <source>
        <strain evidence="1 2">Y57</strain>
    </source>
</reference>